<dbReference type="PROSITE" id="PS50879">
    <property type="entry name" value="RNASE_H_1"/>
    <property type="match status" value="1"/>
</dbReference>
<dbReference type="AlphaFoldDB" id="A0A1X9MJP7"/>
<proteinExistence type="predicted"/>
<dbReference type="PANTHER" id="PTHR46387">
    <property type="entry name" value="POLYNUCLEOTIDYL TRANSFERASE, RIBONUCLEASE H-LIKE SUPERFAMILY PROTEIN"/>
    <property type="match status" value="1"/>
</dbReference>
<name>A0A1X9MJP7_9BACI</name>
<dbReference type="KEGG" id="bkw:BkAM31D_13780"/>
<gene>
    <name evidence="2" type="ORF">BkAM31D_13780</name>
</gene>
<evidence type="ECO:0000313" key="3">
    <source>
        <dbReference type="Proteomes" id="UP000193006"/>
    </source>
</evidence>
<dbReference type="PANTHER" id="PTHR46387:SF2">
    <property type="entry name" value="RIBONUCLEASE HI"/>
    <property type="match status" value="1"/>
</dbReference>
<dbReference type="SUPFAM" id="SSF53098">
    <property type="entry name" value="Ribonuclease H-like"/>
    <property type="match status" value="1"/>
</dbReference>
<dbReference type="InterPro" id="IPR012337">
    <property type="entry name" value="RNaseH-like_sf"/>
</dbReference>
<dbReference type="Proteomes" id="UP000193006">
    <property type="component" value="Chromosome"/>
</dbReference>
<evidence type="ECO:0000259" key="1">
    <source>
        <dbReference type="PROSITE" id="PS50879"/>
    </source>
</evidence>
<dbReference type="EMBL" id="CP020814">
    <property type="protein sequence ID" value="ARK30822.1"/>
    <property type="molecule type" value="Genomic_DNA"/>
</dbReference>
<accession>A0A1X9MJP7</accession>
<dbReference type="GO" id="GO:0003676">
    <property type="term" value="F:nucleic acid binding"/>
    <property type="evidence" value="ECO:0007669"/>
    <property type="project" value="InterPro"/>
</dbReference>
<sequence length="219" mass="25814">MKIRLEWQYQVLKTKQSFSMKSDWMPVVHALMLSDDLERTGRLKSIDYFDDRDTRWTKKELVKFLKQFETEPHDVKAYIDGGFDRITKAAGVGIAIYYNQNHKNWRLRFNDTLELLEDNNEAEYAALYLLLRQLEELGVHHQTISVYSDSMVVVNQASGEWPCYEEHYVNWLEKIEQLATKLGLNIQYELIERNLNKEADQLATQALEGTMIESTIEKQ</sequence>
<dbReference type="InterPro" id="IPR036397">
    <property type="entry name" value="RNaseH_sf"/>
</dbReference>
<dbReference type="GO" id="GO:0004523">
    <property type="term" value="F:RNA-DNA hybrid ribonuclease activity"/>
    <property type="evidence" value="ECO:0007669"/>
    <property type="project" value="InterPro"/>
</dbReference>
<dbReference type="Pfam" id="PF13456">
    <property type="entry name" value="RVT_3"/>
    <property type="match status" value="1"/>
</dbReference>
<dbReference type="Gene3D" id="3.30.420.10">
    <property type="entry name" value="Ribonuclease H-like superfamily/Ribonuclease H"/>
    <property type="match status" value="1"/>
</dbReference>
<reference evidence="2 3" key="1">
    <citation type="submission" date="2017-04" db="EMBL/GenBank/DDBJ databases">
        <title>Bacillus krulwichiae AM31D Genome sequencing and assembly.</title>
        <authorList>
            <person name="Krulwich T.A."/>
            <person name="Anastor L."/>
            <person name="Ehrlich R."/>
            <person name="Ehrlich G.D."/>
            <person name="Janto B."/>
        </authorList>
    </citation>
    <scope>NUCLEOTIDE SEQUENCE [LARGE SCALE GENOMIC DNA]</scope>
    <source>
        <strain evidence="2 3">AM31D</strain>
    </source>
</reference>
<dbReference type="InterPro" id="IPR002156">
    <property type="entry name" value="RNaseH_domain"/>
</dbReference>
<dbReference type="CDD" id="cd09279">
    <property type="entry name" value="RNase_HI_like"/>
    <property type="match status" value="1"/>
</dbReference>
<dbReference type="NCBIfam" id="NF005822">
    <property type="entry name" value="PRK07708.1"/>
    <property type="match status" value="1"/>
</dbReference>
<keyword evidence="3" id="KW-1185">Reference proteome</keyword>
<dbReference type="STRING" id="199441.BkAM31D_13780"/>
<organism evidence="2 3">
    <name type="scientific">Halalkalibacter krulwichiae</name>
    <dbReference type="NCBI Taxonomy" id="199441"/>
    <lineage>
        <taxon>Bacteria</taxon>
        <taxon>Bacillati</taxon>
        <taxon>Bacillota</taxon>
        <taxon>Bacilli</taxon>
        <taxon>Bacillales</taxon>
        <taxon>Bacillaceae</taxon>
        <taxon>Halalkalibacter</taxon>
    </lineage>
</organism>
<protein>
    <recommendedName>
        <fullName evidence="1">RNase H type-1 domain-containing protein</fullName>
    </recommendedName>
</protein>
<feature type="domain" description="RNase H type-1" evidence="1">
    <location>
        <begin position="71"/>
        <end position="208"/>
    </location>
</feature>
<evidence type="ECO:0000313" key="2">
    <source>
        <dbReference type="EMBL" id="ARK30822.1"/>
    </source>
</evidence>